<feature type="transmembrane region" description="Helical" evidence="7">
    <location>
        <begin position="730"/>
        <end position="754"/>
    </location>
</feature>
<evidence type="ECO:0000256" key="3">
    <source>
        <dbReference type="ARBA" id="ARBA00022692"/>
    </source>
</evidence>
<reference evidence="12" key="3">
    <citation type="submission" date="2016-08" db="EMBL/GenBank/DDBJ databases">
        <title>Sequencing, assembly and comparative genomics of S. aureofaciens ATCC 10762.</title>
        <authorList>
            <person name="Gradnigo J.S."/>
            <person name="Johnson N."/>
            <person name="Somerville G.A."/>
        </authorList>
    </citation>
    <scope>NUCLEOTIDE SEQUENCE [LARGE SCALE GENOMIC DNA]</scope>
    <source>
        <strain evidence="12">ATCC 10762 / DSM 40127 / CCM 3239 / JCM 4008 / LMG 5968 / NBRC 12843 / NCIMB 8234 / A-377</strain>
    </source>
</reference>
<dbReference type="GO" id="GO:0005886">
    <property type="term" value="C:plasma membrane"/>
    <property type="evidence" value="ECO:0007669"/>
    <property type="project" value="UniProtKB-SubCell"/>
</dbReference>
<comment type="caution">
    <text evidence="11">The sequence shown here is derived from an EMBL/GenBank/DDBJ whole genome shotgun (WGS) entry which is preliminary data.</text>
</comment>
<dbReference type="InterPro" id="IPR025857">
    <property type="entry name" value="MacB_PCD"/>
</dbReference>
<dbReference type="Proteomes" id="UP000037395">
    <property type="component" value="Unassembled WGS sequence"/>
</dbReference>
<feature type="transmembrane region" description="Helical" evidence="7">
    <location>
        <begin position="268"/>
        <end position="298"/>
    </location>
</feature>
<dbReference type="PANTHER" id="PTHR30572:SF4">
    <property type="entry name" value="ABC TRANSPORTER PERMEASE YTRF"/>
    <property type="match status" value="1"/>
</dbReference>
<feature type="domain" description="MacB-like periplasmic core" evidence="9">
    <location>
        <begin position="21"/>
        <end position="240"/>
    </location>
</feature>
<evidence type="ECO:0000256" key="7">
    <source>
        <dbReference type="SAM" id="Phobius"/>
    </source>
</evidence>
<reference evidence="11 12" key="2">
    <citation type="submission" date="2014-07" db="EMBL/GenBank/DDBJ databases">
        <authorList>
            <person name="Zhang J.E."/>
            <person name="Yang H."/>
            <person name="Guo J."/>
            <person name="Deng Z."/>
            <person name="Luo H."/>
            <person name="Luo M."/>
            <person name="Zhao B."/>
        </authorList>
    </citation>
    <scope>NUCLEOTIDE SEQUENCE [LARGE SCALE GENOMIC DNA]</scope>
    <source>
        <strain evidence="11">ATCC 10762</strain>
        <strain evidence="12">ATCC 10762 / DSM 40127 / CCM 3239 / JCM 4008 / LMG 5968 / NBRC 12843 / NCIMB 8234 / A-377</strain>
    </source>
</reference>
<comment type="similarity">
    <text evidence="6">Belongs to the ABC-4 integral membrane protein family.</text>
</comment>
<evidence type="ECO:0000256" key="1">
    <source>
        <dbReference type="ARBA" id="ARBA00004651"/>
    </source>
</evidence>
<feature type="domain" description="MacB-like periplasmic core" evidence="9">
    <location>
        <begin position="500"/>
        <end position="691"/>
    </location>
</feature>
<keyword evidence="3 7" id="KW-0812">Transmembrane</keyword>
<accession>A0A1E7MYG2</accession>
<gene>
    <name evidence="10" type="ORF">GCM10010502_08190</name>
    <name evidence="11" type="ORF">HS99_0012860</name>
</gene>
<evidence type="ECO:0000256" key="5">
    <source>
        <dbReference type="ARBA" id="ARBA00023136"/>
    </source>
</evidence>
<dbReference type="InterPro" id="IPR050250">
    <property type="entry name" value="Macrolide_Exporter_MacB"/>
</dbReference>
<feature type="transmembrane region" description="Helical" evidence="7">
    <location>
        <begin position="365"/>
        <end position="389"/>
    </location>
</feature>
<feature type="transmembrane region" description="Helical" evidence="7">
    <location>
        <begin position="500"/>
        <end position="524"/>
    </location>
</feature>
<proteinExistence type="inferred from homology"/>
<dbReference type="InterPro" id="IPR003838">
    <property type="entry name" value="ABC3_permease_C"/>
</dbReference>
<evidence type="ECO:0000313" key="10">
    <source>
        <dbReference type="EMBL" id="GGU60103.1"/>
    </source>
</evidence>
<dbReference type="PANTHER" id="PTHR30572">
    <property type="entry name" value="MEMBRANE COMPONENT OF TRANSPORTER-RELATED"/>
    <property type="match status" value="1"/>
</dbReference>
<dbReference type="GO" id="GO:0022857">
    <property type="term" value="F:transmembrane transporter activity"/>
    <property type="evidence" value="ECO:0007669"/>
    <property type="project" value="TreeGrafter"/>
</dbReference>
<feature type="domain" description="ABC3 transporter permease C-terminal" evidence="8">
    <location>
        <begin position="733"/>
        <end position="848"/>
    </location>
</feature>
<evidence type="ECO:0000256" key="6">
    <source>
        <dbReference type="ARBA" id="ARBA00038076"/>
    </source>
</evidence>
<keyword evidence="5 7" id="KW-0472">Membrane</keyword>
<dbReference type="GeneID" id="97483996"/>
<keyword evidence="4 7" id="KW-1133">Transmembrane helix</keyword>
<dbReference type="EMBL" id="BMUB01000002">
    <property type="protein sequence ID" value="GGU60103.1"/>
    <property type="molecule type" value="Genomic_DNA"/>
</dbReference>
<dbReference type="OrthoDB" id="9780560at2"/>
<protein>
    <submittedName>
        <fullName evidence="11">ABC transporter substrate-binding protein</fullName>
    </submittedName>
</protein>
<reference evidence="11" key="4">
    <citation type="submission" date="2016-08" db="EMBL/GenBank/DDBJ databases">
        <title>Sequencing, Assembly and Comparative Genomics of S. aureofaciens ATCC 10762.</title>
        <authorList>
            <person name="Gradnigo J.S."/>
            <person name="Johnson N."/>
            <person name="Somerville G.A."/>
        </authorList>
    </citation>
    <scope>NUCLEOTIDE SEQUENCE [LARGE SCALE GENOMIC DNA]</scope>
    <source>
        <strain evidence="11">ATCC 10762</strain>
    </source>
</reference>
<organism evidence="11 12">
    <name type="scientific">Kitasatospora aureofaciens</name>
    <name type="common">Streptomyces aureofaciens</name>
    <dbReference type="NCBI Taxonomy" id="1894"/>
    <lineage>
        <taxon>Bacteria</taxon>
        <taxon>Bacillati</taxon>
        <taxon>Actinomycetota</taxon>
        <taxon>Actinomycetes</taxon>
        <taxon>Kitasatosporales</taxon>
        <taxon>Streptomycetaceae</taxon>
        <taxon>Kitasatospora</taxon>
    </lineage>
</organism>
<dbReference type="Pfam" id="PF02687">
    <property type="entry name" value="FtsX"/>
    <property type="match status" value="2"/>
</dbReference>
<keyword evidence="2" id="KW-1003">Cell membrane</keyword>
<dbReference type="Pfam" id="PF12704">
    <property type="entry name" value="MacB_PCD"/>
    <property type="match status" value="2"/>
</dbReference>
<feature type="transmembrane region" description="Helical" evidence="7">
    <location>
        <begin position="418"/>
        <end position="439"/>
    </location>
</feature>
<feature type="transmembrane region" description="Helical" evidence="7">
    <location>
        <begin position="445"/>
        <end position="471"/>
    </location>
</feature>
<accession>A0A8H9HEB4</accession>
<evidence type="ECO:0000313" key="12">
    <source>
        <dbReference type="Proteomes" id="UP000037395"/>
    </source>
</evidence>
<feature type="transmembrane region" description="Helical" evidence="7">
    <location>
        <begin position="319"/>
        <end position="345"/>
    </location>
</feature>
<dbReference type="RefSeq" id="WP_030555533.1">
    <property type="nucleotide sequence ID" value="NZ_BMUB01000002.1"/>
</dbReference>
<feature type="domain" description="ABC3 transporter permease C-terminal" evidence="8">
    <location>
        <begin position="278"/>
        <end position="398"/>
    </location>
</feature>
<feature type="transmembrane region" description="Helical" evidence="7">
    <location>
        <begin position="783"/>
        <end position="803"/>
    </location>
</feature>
<evidence type="ECO:0000256" key="2">
    <source>
        <dbReference type="ARBA" id="ARBA00022475"/>
    </source>
</evidence>
<reference evidence="10" key="5">
    <citation type="submission" date="2020-09" db="EMBL/GenBank/DDBJ databases">
        <authorList>
            <person name="Sun Q."/>
            <person name="Ohkuma M."/>
        </authorList>
    </citation>
    <scope>NUCLEOTIDE SEQUENCE</scope>
    <source>
        <strain evidence="10">JCM 4434</strain>
    </source>
</reference>
<evidence type="ECO:0000259" key="9">
    <source>
        <dbReference type="Pfam" id="PF12704"/>
    </source>
</evidence>
<evidence type="ECO:0000313" key="11">
    <source>
        <dbReference type="EMBL" id="OEV33459.1"/>
    </source>
</evidence>
<keyword evidence="12" id="KW-1185">Reference proteome</keyword>
<comment type="subcellular location">
    <subcellularLocation>
        <location evidence="1">Cell membrane</location>
        <topology evidence="1">Multi-pass membrane protein</topology>
    </subcellularLocation>
</comment>
<name>A0A1E7MYG2_KITAU</name>
<dbReference type="AlphaFoldDB" id="A0A1E7MYG2"/>
<sequence>MTSVTFRLSLRSLRAHKRRLAGTLLSILLGVSFLTGTMVLGDTLRANFDTLFADANAGTDVVVRSADVLDSPGSAGGVRAPVDVALADRLRTIPGVAAAEPSVQGAGQLVGSDGKPIGGQGPPTLAGNWLTDGRLNPYRLAEGRAPAAPGEVVINRGAAKTGGLYVGSTTVLRTPDPVPVTVVGIATFGANADGMGPSTFTAMTFTDAEHHLTPKGAGQASSIQVRAAGGISQRELADRIGPQLPSGVQAVTGAAATQESTQQLSGRFLSMFTTLLLVFAGIALLVATFTIHNTFAIVVAQRTRENALLRALGAVRGQVLGATLAEASAVGLLASLGGLLGGIGVAAGLKALFSTLGFALPTGGMVISAAAVLLPLLVGTLVAVGSALLPALRAGRTAPLAALREAGVDRAAQGRAGAVRVVLGGVLLAGGAPVAVLGATDGPSVLLTAGGALAVLAGTVVLGPVAAALAVRVLGAPLPGLRGVSGVLARRNAARNPRRTAATASALMIGVAVVTLFTVFGASIKATLDDTVSKSFAGDLAVTTASFGAGGSGISPKVADALAALPEVRQTVGLGRGVARIDGHGRTLDVTDPARLSGIVDLGRVDGSLDALGTDGLAVSRSEAQQNGWKLGQSVTVGFTDGASGPFTIRALYEGGTLAGDYLITRQAWAPHRVQDADTMVAVGLRGGVPLSVGKAAVTKALLPFGSPQVQDRAEYAKTAASGVDTMLSVVYALLALAVLIALLGIANTLTLAVHERTRELGLLRAVGQTRGQLRGMVRWESVLVAAFGTVGGLGLGAFLGWALVEASDSAGTGSFAIPPEQLVVVLLAGLLAGAVAGLRPAGRAARLDVLRAIATD</sequence>
<evidence type="ECO:0000256" key="4">
    <source>
        <dbReference type="ARBA" id="ARBA00022989"/>
    </source>
</evidence>
<feature type="transmembrane region" description="Helical" evidence="7">
    <location>
        <begin position="823"/>
        <end position="842"/>
    </location>
</feature>
<dbReference type="Proteomes" id="UP000610124">
    <property type="component" value="Unassembled WGS sequence"/>
</dbReference>
<dbReference type="EMBL" id="JPRF03000065">
    <property type="protein sequence ID" value="OEV33459.1"/>
    <property type="molecule type" value="Genomic_DNA"/>
</dbReference>
<reference evidence="10" key="1">
    <citation type="journal article" date="2014" name="Int. J. Syst. Evol. Microbiol.">
        <title>Complete genome sequence of Corynebacterium casei LMG S-19264T (=DSM 44701T), isolated from a smear-ripened cheese.</title>
        <authorList>
            <consortium name="US DOE Joint Genome Institute (JGI-PGF)"/>
            <person name="Walter F."/>
            <person name="Albersmeier A."/>
            <person name="Kalinowski J."/>
            <person name="Ruckert C."/>
        </authorList>
    </citation>
    <scope>NUCLEOTIDE SEQUENCE</scope>
    <source>
        <strain evidence="10">JCM 4434</strain>
    </source>
</reference>
<evidence type="ECO:0000259" key="8">
    <source>
        <dbReference type="Pfam" id="PF02687"/>
    </source>
</evidence>